<dbReference type="AlphaFoldDB" id="A0A024GWP2"/>
<accession>A0A024GWP2</accession>
<evidence type="ECO:0000313" key="2">
    <source>
        <dbReference type="EMBL" id="CCQ44173.1"/>
    </source>
</evidence>
<evidence type="ECO:0000313" key="3">
    <source>
        <dbReference type="Proteomes" id="UP000035722"/>
    </source>
</evidence>
<dbReference type="STRING" id="861266.ARTSIC4J27_97"/>
<keyword evidence="3" id="KW-1185">Reference proteome</keyword>
<proteinExistence type="predicted"/>
<name>A0A024GWP2_9MICC</name>
<evidence type="ECO:0000259" key="1">
    <source>
        <dbReference type="Pfam" id="PF08410"/>
    </source>
</evidence>
<dbReference type="Pfam" id="PF08410">
    <property type="entry name" value="DUF1737"/>
    <property type="match status" value="1"/>
</dbReference>
<comment type="caution">
    <text evidence="2">The sequence shown here is derived from an EMBL/GenBank/DDBJ whole genome shotgun (WGS) entry which is preliminary data.</text>
</comment>
<sequence>MSDAPAPEEKLAYRLITGPDDRSFCERISAALAEGYVLHGSPAVTFNGLTAIVAQAVVLPAAVASADAAVATAVDELGLGEDLEFAGEGHA</sequence>
<dbReference type="InterPro" id="IPR013619">
    <property type="entry name" value="DUF1737"/>
</dbReference>
<dbReference type="RefSeq" id="WP_050053266.1">
    <property type="nucleotide sequence ID" value="NZ_CAQI01000025.1"/>
</dbReference>
<feature type="domain" description="DUF1737" evidence="1">
    <location>
        <begin position="11"/>
        <end position="58"/>
    </location>
</feature>
<dbReference type="Proteomes" id="UP000035722">
    <property type="component" value="Unassembled WGS sequence"/>
</dbReference>
<reference evidence="3" key="1">
    <citation type="journal article" date="2014" name="Genome Announc.">
        <title>Genome Sequence of Arthrobacter siccitolerans 4J27, a Xeroprotectant-Producing Desiccation-Tolerant Microorganism.</title>
        <authorList>
            <person name="Manzanera M."/>
            <person name="Santa-Cruz-Calvo L."/>
            <person name="Vilchez J.I."/>
            <person name="Garcia-Fontana C."/>
            <person name="Silva-Castro G.A."/>
            <person name="Calvo C."/>
            <person name="Gonzalez-Lopez J."/>
        </authorList>
    </citation>
    <scope>NUCLEOTIDE SEQUENCE [LARGE SCALE GENOMIC DNA]</scope>
    <source>
        <strain evidence="3">4J27</strain>
    </source>
</reference>
<dbReference type="OrthoDB" id="9809803at2"/>
<organism evidence="2 3">
    <name type="scientific">Pseudarthrobacter siccitolerans</name>
    <dbReference type="NCBI Taxonomy" id="861266"/>
    <lineage>
        <taxon>Bacteria</taxon>
        <taxon>Bacillati</taxon>
        <taxon>Actinomycetota</taxon>
        <taxon>Actinomycetes</taxon>
        <taxon>Micrococcales</taxon>
        <taxon>Micrococcaceae</taxon>
        <taxon>Pseudarthrobacter</taxon>
    </lineage>
</organism>
<protein>
    <recommendedName>
        <fullName evidence="1">DUF1737 domain-containing protein</fullName>
    </recommendedName>
</protein>
<gene>
    <name evidence="2" type="ORF">ARTSIC4J27_97</name>
</gene>
<dbReference type="EMBL" id="CAQI01000025">
    <property type="protein sequence ID" value="CCQ44173.1"/>
    <property type="molecule type" value="Genomic_DNA"/>
</dbReference>